<keyword evidence="3" id="KW-1185">Reference proteome</keyword>
<keyword evidence="1" id="KW-0472">Membrane</keyword>
<evidence type="ECO:0000313" key="3">
    <source>
        <dbReference type="Proteomes" id="UP000596276"/>
    </source>
</evidence>
<evidence type="ECO:0000313" key="2">
    <source>
        <dbReference type="EMBL" id="QRD84820.1"/>
    </source>
</evidence>
<dbReference type="AlphaFoldDB" id="A0A7U2QVX4"/>
<dbReference type="VEuPathDB" id="FungiDB:F9C07_1712875"/>
<keyword evidence="1" id="KW-0812">Transmembrane</keyword>
<dbReference type="EMBL" id="CP044621">
    <property type="protein sequence ID" value="QRD84820.1"/>
    <property type="molecule type" value="Genomic_DNA"/>
</dbReference>
<proteinExistence type="predicted"/>
<name>A0A7U2QVX4_ASPFN</name>
<gene>
    <name evidence="2" type="ORF">F9C07_1712875</name>
</gene>
<evidence type="ECO:0000256" key="1">
    <source>
        <dbReference type="SAM" id="Phobius"/>
    </source>
</evidence>
<sequence>MAVAVRDKKLNNAWVSEKVFSPCRDLQTRFSLFVFSITAGLIVSILIRPTLNFLDFEFDWCQFYFDCPVLNFERCPCLSICGCSPYLLRFSLFFFSLFSFSTFDFFFSKPNLGLGPSASNSKSPPEQWNTLALINLACLSGMSSAPTLEVPVVGNNLNLISTMPLGVVIGGQPSPPPPEHLSYVRF</sequence>
<accession>A0A7U2QVX4</accession>
<reference evidence="3" key="1">
    <citation type="journal article" date="2021" name="G3 (Bethesda)">
        <title>Chromosome assembled and annotated genome sequence of Aspergillus flavus NRRL 3357.</title>
        <authorList>
            <person name="Skerker J.M."/>
            <person name="Pianalto K.M."/>
            <person name="Mondo S.J."/>
            <person name="Yang K."/>
            <person name="Arkin A.P."/>
            <person name="Keller N.P."/>
            <person name="Grigoriev I.V."/>
            <person name="Louise Glass N.L."/>
        </authorList>
    </citation>
    <scope>NUCLEOTIDE SEQUENCE [LARGE SCALE GENOMIC DNA]</scope>
    <source>
        <strain evidence="3">ATCC 200026 / FGSC A1120 / IAM 13836 / NRRL 3357 / JCM 12722 / SRRC 167</strain>
    </source>
</reference>
<feature type="transmembrane region" description="Helical" evidence="1">
    <location>
        <begin position="30"/>
        <end position="47"/>
    </location>
</feature>
<dbReference type="Proteomes" id="UP000596276">
    <property type="component" value="Chromosome 5"/>
</dbReference>
<keyword evidence="1" id="KW-1133">Transmembrane helix</keyword>
<organism evidence="2 3">
    <name type="scientific">Aspergillus flavus (strain ATCC 200026 / FGSC A1120 / IAM 13836 / NRRL 3357 / JCM 12722 / SRRC 167)</name>
    <dbReference type="NCBI Taxonomy" id="332952"/>
    <lineage>
        <taxon>Eukaryota</taxon>
        <taxon>Fungi</taxon>
        <taxon>Dikarya</taxon>
        <taxon>Ascomycota</taxon>
        <taxon>Pezizomycotina</taxon>
        <taxon>Eurotiomycetes</taxon>
        <taxon>Eurotiomycetidae</taxon>
        <taxon>Eurotiales</taxon>
        <taxon>Aspergillaceae</taxon>
        <taxon>Aspergillus</taxon>
        <taxon>Aspergillus subgen. Circumdati</taxon>
    </lineage>
</organism>
<protein>
    <submittedName>
        <fullName evidence="2">Uncharacterized protein</fullName>
    </submittedName>
</protein>